<evidence type="ECO:0000256" key="5">
    <source>
        <dbReference type="PIRSR" id="PIRSR622684-1"/>
    </source>
</evidence>
<evidence type="ECO:0000313" key="10">
    <source>
        <dbReference type="Proteomes" id="UP000724874"/>
    </source>
</evidence>
<evidence type="ECO:0000256" key="7">
    <source>
        <dbReference type="SAM" id="MobiDB-lite"/>
    </source>
</evidence>
<feature type="region of interest" description="Disordered" evidence="7">
    <location>
        <begin position="624"/>
        <end position="647"/>
    </location>
</feature>
<dbReference type="PROSITE" id="PS00139">
    <property type="entry name" value="THIOL_PROTEASE_CYS"/>
    <property type="match status" value="1"/>
</dbReference>
<organism evidence="9 10">
    <name type="scientific">Gymnopilus junonius</name>
    <name type="common">Spectacular rustgill mushroom</name>
    <name type="synonym">Gymnopilus spectabilis subsp. junonius</name>
    <dbReference type="NCBI Taxonomy" id="109634"/>
    <lineage>
        <taxon>Eukaryota</taxon>
        <taxon>Fungi</taxon>
        <taxon>Dikarya</taxon>
        <taxon>Basidiomycota</taxon>
        <taxon>Agaricomycotina</taxon>
        <taxon>Agaricomycetes</taxon>
        <taxon>Agaricomycetidae</taxon>
        <taxon>Agaricales</taxon>
        <taxon>Agaricineae</taxon>
        <taxon>Hymenogastraceae</taxon>
        <taxon>Gymnopilus</taxon>
    </lineage>
</organism>
<dbReference type="SMART" id="SM00230">
    <property type="entry name" value="CysPc"/>
    <property type="match status" value="1"/>
</dbReference>
<name>A0A9P5TKP6_GYMJU</name>
<comment type="similarity">
    <text evidence="1">Belongs to the peptidase C2 family.</text>
</comment>
<accession>A0A9P5TKP6</accession>
<protein>
    <recommendedName>
        <fullName evidence="8">Calpain catalytic domain-containing protein</fullName>
    </recommendedName>
</protein>
<keyword evidence="3 6" id="KW-0378">Hydrolase</keyword>
<feature type="compositionally biased region" description="Polar residues" evidence="7">
    <location>
        <begin position="626"/>
        <end position="635"/>
    </location>
</feature>
<dbReference type="OrthoDB" id="424753at2759"/>
<dbReference type="PANTHER" id="PTHR10183:SF379">
    <property type="entry name" value="CALPAIN-5"/>
    <property type="match status" value="1"/>
</dbReference>
<dbReference type="Proteomes" id="UP000724874">
    <property type="component" value="Unassembled WGS sequence"/>
</dbReference>
<evidence type="ECO:0000256" key="1">
    <source>
        <dbReference type="ARBA" id="ARBA00007623"/>
    </source>
</evidence>
<dbReference type="GO" id="GO:0006508">
    <property type="term" value="P:proteolysis"/>
    <property type="evidence" value="ECO:0007669"/>
    <property type="project" value="UniProtKB-KW"/>
</dbReference>
<comment type="caution">
    <text evidence="9">The sequence shown here is derived from an EMBL/GenBank/DDBJ whole genome shotgun (WGS) entry which is preliminary data.</text>
</comment>
<feature type="active site" evidence="5 6">
    <location>
        <position position="351"/>
    </location>
</feature>
<keyword evidence="10" id="KW-1185">Reference proteome</keyword>
<keyword evidence="2 6" id="KW-0645">Protease</keyword>
<evidence type="ECO:0000256" key="4">
    <source>
        <dbReference type="ARBA" id="ARBA00022807"/>
    </source>
</evidence>
<dbReference type="CDD" id="cd00044">
    <property type="entry name" value="CysPc"/>
    <property type="match status" value="1"/>
</dbReference>
<dbReference type="InterPro" id="IPR000169">
    <property type="entry name" value="Pept_cys_AS"/>
</dbReference>
<feature type="domain" description="Calpain catalytic" evidence="8">
    <location>
        <begin position="103"/>
        <end position="430"/>
    </location>
</feature>
<evidence type="ECO:0000256" key="3">
    <source>
        <dbReference type="ARBA" id="ARBA00022801"/>
    </source>
</evidence>
<evidence type="ECO:0000256" key="6">
    <source>
        <dbReference type="PROSITE-ProRule" id="PRU00239"/>
    </source>
</evidence>
<evidence type="ECO:0000313" key="9">
    <source>
        <dbReference type="EMBL" id="KAF8889521.1"/>
    </source>
</evidence>
<evidence type="ECO:0000256" key="2">
    <source>
        <dbReference type="ARBA" id="ARBA00022670"/>
    </source>
</evidence>
<evidence type="ECO:0000259" key="8">
    <source>
        <dbReference type="PROSITE" id="PS50203"/>
    </source>
</evidence>
<reference evidence="9" key="1">
    <citation type="submission" date="2020-11" db="EMBL/GenBank/DDBJ databases">
        <authorList>
            <consortium name="DOE Joint Genome Institute"/>
            <person name="Ahrendt S."/>
            <person name="Riley R."/>
            <person name="Andreopoulos W."/>
            <person name="LaButti K."/>
            <person name="Pangilinan J."/>
            <person name="Ruiz-duenas F.J."/>
            <person name="Barrasa J.M."/>
            <person name="Sanchez-Garcia M."/>
            <person name="Camarero S."/>
            <person name="Miyauchi S."/>
            <person name="Serrano A."/>
            <person name="Linde D."/>
            <person name="Babiker R."/>
            <person name="Drula E."/>
            <person name="Ayuso-Fernandez I."/>
            <person name="Pacheco R."/>
            <person name="Padilla G."/>
            <person name="Ferreira P."/>
            <person name="Barriuso J."/>
            <person name="Kellner H."/>
            <person name="Castanera R."/>
            <person name="Alfaro M."/>
            <person name="Ramirez L."/>
            <person name="Pisabarro A.G."/>
            <person name="Kuo A."/>
            <person name="Tritt A."/>
            <person name="Lipzen A."/>
            <person name="He G."/>
            <person name="Yan M."/>
            <person name="Ng V."/>
            <person name="Cullen D."/>
            <person name="Martin F."/>
            <person name="Rosso M.-N."/>
            <person name="Henrissat B."/>
            <person name="Hibbett D."/>
            <person name="Martinez A.T."/>
            <person name="Grigoriev I.V."/>
        </authorList>
    </citation>
    <scope>NUCLEOTIDE SEQUENCE</scope>
    <source>
        <strain evidence="9">AH 44721</strain>
    </source>
</reference>
<dbReference type="PANTHER" id="PTHR10183">
    <property type="entry name" value="CALPAIN"/>
    <property type="match status" value="1"/>
</dbReference>
<feature type="active site" evidence="5 6">
    <location>
        <position position="163"/>
    </location>
</feature>
<feature type="active site" evidence="5 6">
    <location>
        <position position="371"/>
    </location>
</feature>
<dbReference type="InterPro" id="IPR038765">
    <property type="entry name" value="Papain-like_cys_pep_sf"/>
</dbReference>
<sequence length="659" mass="75062">MGETDPQEELRSGPVLPLDEASESATIREPCSDESVAVPETIPQHNGTLVGTRALATASLESPKPALATQINLLVTVELEEALDRCREKVGRISKECRKDNRKFRDIEFDLENDSKRCYFGMDPDPSKKIPNVKRVTEIFENPQFFIDGPGSSDVVQGALGDCWFLSALSALATSPGMIEKVCVARDEVVGVYGFVFFRDNRWVDVIIDDQLFWSPPKYEELKKEEQELYHEDKDLYNKLTTGNGKGLHFARSETNGETWVPLIEKAYAKLHGDYMSLGGGLMFEGLEDLSGGVSQITSSSDILDSERFWNEELSHANDKMNLFGVSLPRHDTARRGDSSTVFVRGLVDKHAYSVLRAKECKGKRFVVIRNPWGSFEWTGPWSDGSKEWTPQWYDVLKELDHVLGDDGEFVMEYSDFLDTWWLIQHVTIPDSSWIMSSYWLQMPTRPMDYPWTRGEVIFNFTLSKPSMTTIVLSQLDNRYFSDIDGRMVLSLDFVLYKRGETEPQGESYTTALCLRSVTCHLELDAGEYVVYPRIDRFQSREMGYFIDDSKEWDYRKLSQVLTQRTQSRSIAARVNTNLTCRQKRKFISTSLTRVIEQDLIAPTKDKEVYPHRTPEVNLEIKTEELPSSESSKTMAITGDDEDDTPTNALVTVTGHLRT</sequence>
<keyword evidence="4 6" id="KW-0788">Thiol protease</keyword>
<dbReference type="SUPFAM" id="SSF54001">
    <property type="entry name" value="Cysteine proteinases"/>
    <property type="match status" value="1"/>
</dbReference>
<dbReference type="InterPro" id="IPR022684">
    <property type="entry name" value="Calpain_cysteine_protease"/>
</dbReference>
<dbReference type="EMBL" id="JADNYJ010000079">
    <property type="protein sequence ID" value="KAF8889521.1"/>
    <property type="molecule type" value="Genomic_DNA"/>
</dbReference>
<dbReference type="GO" id="GO:0004198">
    <property type="term" value="F:calcium-dependent cysteine-type endopeptidase activity"/>
    <property type="evidence" value="ECO:0007669"/>
    <property type="project" value="InterPro"/>
</dbReference>
<dbReference type="Pfam" id="PF00648">
    <property type="entry name" value="Peptidase_C2"/>
    <property type="match status" value="1"/>
</dbReference>
<dbReference type="PROSITE" id="PS50203">
    <property type="entry name" value="CALPAIN_CAT"/>
    <property type="match status" value="1"/>
</dbReference>
<dbReference type="InterPro" id="IPR001300">
    <property type="entry name" value="Peptidase_C2_calpain_cat"/>
</dbReference>
<gene>
    <name evidence="9" type="ORF">CPB84DRAFT_1785424</name>
</gene>
<feature type="region of interest" description="Disordered" evidence="7">
    <location>
        <begin position="1"/>
        <end position="34"/>
    </location>
</feature>
<dbReference type="Gene3D" id="3.90.70.10">
    <property type="entry name" value="Cysteine proteinases"/>
    <property type="match status" value="1"/>
</dbReference>
<dbReference type="PRINTS" id="PR00704">
    <property type="entry name" value="CALPAIN"/>
</dbReference>
<proteinExistence type="inferred from homology"/>
<dbReference type="AlphaFoldDB" id="A0A9P5TKP6"/>